<dbReference type="EMBL" id="CP082237">
    <property type="protein sequence ID" value="QZT33947.1"/>
    <property type="molecule type" value="Genomic_DNA"/>
</dbReference>
<dbReference type="Proteomes" id="UP000825179">
    <property type="component" value="Chromosome"/>
</dbReference>
<protein>
    <submittedName>
        <fullName evidence="1">Type II toxin-antitoxin system RelE/ParE family toxin</fullName>
    </submittedName>
</protein>
<sequence>MDNLACGRLSYRPKDHRILLFMWDGNNIVLLHPFRKTTQTTPQRETS</sequence>
<reference evidence="1 2" key="1">
    <citation type="journal article" date="2020" name="Extremophiles">
        <title>Genomic analysis of Caldalkalibacillus thermarum TA2.A1 reveals aerobic alkaliphilic metabolism and evolutionary hallmarks linking alkaliphilic bacteria and plant life.</title>
        <authorList>
            <person name="de Jong S.I."/>
            <person name="van den Broek M.A."/>
            <person name="Merkel A.Y."/>
            <person name="de la Torre Cortes P."/>
            <person name="Kalamorz F."/>
            <person name="Cook G.M."/>
            <person name="van Loosdrecht M.C.M."/>
            <person name="McMillan D.G.G."/>
        </authorList>
    </citation>
    <scope>NUCLEOTIDE SEQUENCE [LARGE SCALE GENOMIC DNA]</scope>
    <source>
        <strain evidence="1 2">TA2.A1</strain>
    </source>
</reference>
<gene>
    <name evidence="1" type="ORF">HUR95_00455</name>
</gene>
<dbReference type="OrthoDB" id="9805098at2"/>
<evidence type="ECO:0000313" key="1">
    <source>
        <dbReference type="EMBL" id="QZT33947.1"/>
    </source>
</evidence>
<dbReference type="AlphaFoldDB" id="A0A8X8I9J0"/>
<keyword evidence="2" id="KW-1185">Reference proteome</keyword>
<dbReference type="KEGG" id="cthu:HUR95_00455"/>
<organism evidence="1 2">
    <name type="scientific">Caldalkalibacillus thermarum (strain TA2.A1)</name>
    <dbReference type="NCBI Taxonomy" id="986075"/>
    <lineage>
        <taxon>Bacteria</taxon>
        <taxon>Bacillati</taxon>
        <taxon>Bacillota</taxon>
        <taxon>Bacilli</taxon>
        <taxon>Bacillales</taxon>
        <taxon>Bacillaceae</taxon>
        <taxon>Caldalkalibacillus</taxon>
    </lineage>
</organism>
<proteinExistence type="predicted"/>
<accession>A0A8X8I9J0</accession>
<dbReference type="RefSeq" id="WP_139023967.1">
    <property type="nucleotide sequence ID" value="NZ_AFCE01000088.1"/>
</dbReference>
<dbReference type="InterPro" id="IPR009241">
    <property type="entry name" value="HigB-like"/>
</dbReference>
<name>A0A8X8I9J0_CALTT</name>
<dbReference type="Pfam" id="PF05973">
    <property type="entry name" value="Gp49"/>
    <property type="match status" value="1"/>
</dbReference>
<evidence type="ECO:0000313" key="2">
    <source>
        <dbReference type="Proteomes" id="UP000825179"/>
    </source>
</evidence>